<feature type="domain" description="Enoyl reductase (ER)" evidence="8">
    <location>
        <begin position="31"/>
        <end position="368"/>
    </location>
</feature>
<evidence type="ECO:0000313" key="9">
    <source>
        <dbReference type="EMBL" id="GAO50922.1"/>
    </source>
</evidence>
<dbReference type="CDD" id="cd08297">
    <property type="entry name" value="CAD3"/>
    <property type="match status" value="1"/>
</dbReference>
<evidence type="ECO:0000259" key="8">
    <source>
        <dbReference type="SMART" id="SM00829"/>
    </source>
</evidence>
<evidence type="ECO:0000256" key="1">
    <source>
        <dbReference type="ARBA" id="ARBA00001947"/>
    </source>
</evidence>
<proteinExistence type="inferred from homology"/>
<dbReference type="EMBL" id="BACD03000038">
    <property type="protein sequence ID" value="GAO50922.1"/>
    <property type="molecule type" value="Genomic_DNA"/>
</dbReference>
<dbReference type="InterPro" id="IPR011032">
    <property type="entry name" value="GroES-like_sf"/>
</dbReference>
<dbReference type="SMART" id="SM00829">
    <property type="entry name" value="PKS_ER"/>
    <property type="match status" value="1"/>
</dbReference>
<reference evidence="9 10" key="1">
    <citation type="journal article" date="2011" name="J. Gen. Appl. Microbiol.">
        <title>Draft genome sequencing of the enigmatic yeast Saitoella complicata.</title>
        <authorList>
            <person name="Nishida H."/>
            <person name="Hamamoto M."/>
            <person name="Sugiyama J."/>
        </authorList>
    </citation>
    <scope>NUCLEOTIDE SEQUENCE [LARGE SCALE GENOMIC DNA]</scope>
    <source>
        <strain evidence="9 10">NRRL Y-17804</strain>
    </source>
</reference>
<reference evidence="9 10" key="2">
    <citation type="journal article" date="2014" name="J. Gen. Appl. Microbiol.">
        <title>The early diverging ascomycetous budding yeast Saitoella complicata has three histone deacetylases belonging to the Clr6, Hos2, and Rpd3 lineages.</title>
        <authorList>
            <person name="Nishida H."/>
            <person name="Matsumoto T."/>
            <person name="Kondo S."/>
            <person name="Hamamoto M."/>
            <person name="Yoshikawa H."/>
        </authorList>
    </citation>
    <scope>NUCLEOTIDE SEQUENCE [LARGE SCALE GENOMIC DNA]</scope>
    <source>
        <strain evidence="9 10">NRRL Y-17804</strain>
    </source>
</reference>
<dbReference type="OMA" id="QKISGYY"/>
<keyword evidence="5" id="KW-0560">Oxidoreductase</keyword>
<dbReference type="GO" id="GO:0005737">
    <property type="term" value="C:cytoplasm"/>
    <property type="evidence" value="ECO:0007669"/>
    <property type="project" value="TreeGrafter"/>
</dbReference>
<dbReference type="PANTHER" id="PTHR42940:SF5">
    <property type="entry name" value="ALCOHOL DEHYDROGENASE 2"/>
    <property type="match status" value="1"/>
</dbReference>
<gene>
    <name evidence="9" type="ORF">G7K_5041-t1</name>
</gene>
<dbReference type="FunFam" id="3.40.50.720:FF:000039">
    <property type="entry name" value="Alcohol dehydrogenase AdhP"/>
    <property type="match status" value="1"/>
</dbReference>
<dbReference type="Gene3D" id="3.40.50.720">
    <property type="entry name" value="NAD(P)-binding Rossmann-like Domain"/>
    <property type="match status" value="1"/>
</dbReference>
<evidence type="ECO:0000256" key="6">
    <source>
        <dbReference type="ARBA" id="ARBA00023027"/>
    </source>
</evidence>
<keyword evidence="10" id="KW-1185">Reference proteome</keyword>
<keyword evidence="6" id="KW-0520">NAD</keyword>
<evidence type="ECO:0000256" key="7">
    <source>
        <dbReference type="RuleBase" id="RU361277"/>
    </source>
</evidence>
<reference evidence="9 10" key="3">
    <citation type="journal article" date="2015" name="Genome Announc.">
        <title>Draft Genome Sequence of the Archiascomycetous Yeast Saitoella complicata.</title>
        <authorList>
            <person name="Yamauchi K."/>
            <person name="Kondo S."/>
            <person name="Hamamoto M."/>
            <person name="Takahashi Y."/>
            <person name="Ogura Y."/>
            <person name="Hayashi T."/>
            <person name="Nishida H."/>
        </authorList>
    </citation>
    <scope>NUCLEOTIDE SEQUENCE [LARGE SCALE GENOMIC DNA]</scope>
    <source>
        <strain evidence="9 10">NRRL Y-17804</strain>
    </source>
</reference>
<dbReference type="InterPro" id="IPR013154">
    <property type="entry name" value="ADH-like_N"/>
</dbReference>
<dbReference type="AlphaFoldDB" id="A0A0E9NM27"/>
<keyword evidence="3 7" id="KW-0479">Metal-binding</keyword>
<dbReference type="InterPro" id="IPR020843">
    <property type="entry name" value="ER"/>
</dbReference>
<dbReference type="SUPFAM" id="SSF50129">
    <property type="entry name" value="GroES-like"/>
    <property type="match status" value="1"/>
</dbReference>
<keyword evidence="4 7" id="KW-0862">Zinc</keyword>
<evidence type="ECO:0000256" key="2">
    <source>
        <dbReference type="ARBA" id="ARBA00008072"/>
    </source>
</evidence>
<dbReference type="GO" id="GO:0008270">
    <property type="term" value="F:zinc ion binding"/>
    <property type="evidence" value="ECO:0007669"/>
    <property type="project" value="InterPro"/>
</dbReference>
<evidence type="ECO:0000313" key="10">
    <source>
        <dbReference type="Proteomes" id="UP000033140"/>
    </source>
</evidence>
<dbReference type="Gene3D" id="3.90.180.10">
    <property type="entry name" value="Medium-chain alcohol dehydrogenases, catalytic domain"/>
    <property type="match status" value="1"/>
</dbReference>
<dbReference type="Pfam" id="PF08240">
    <property type="entry name" value="ADH_N"/>
    <property type="match status" value="1"/>
</dbReference>
<dbReference type="SUPFAM" id="SSF51735">
    <property type="entry name" value="NAD(P)-binding Rossmann-fold domains"/>
    <property type="match status" value="1"/>
</dbReference>
<dbReference type="STRING" id="698492.A0A0E9NM27"/>
<sequence length="373" mass="38451">MPGAHASDVQLAKGISSLPKTNRAAVYTKVGEVATEVRELSVPEPGPGQVLVKITHSGVCHSDLHVMLGDWSFVRGDDGGVGGHEGVGNVIAAGAGVDPSLLGKRVGIKWLATICMSCKQCWHDRDCMCAGAKISGAGGAVGTPGTFQEYTLSDAKYVTPIPDGLDSELAAPLLCGGVTVYKALKILKLEAGSWVAIPGAGGGLGHLGIQYAKAMGYRVIAIDGGDDKKKLCESLGADVFVDFMKEGDNIVKAVRDAADGEGADAVVVVNSSARSYAQAPDFLAIGGTLVAVGIPGGSGPVTVEPAELVIRDIRIMGSAVGTRQDSVEALALAARGLVKPIVKVEDLSELTNIFKKMHKGDLVARMVVKVSQD</sequence>
<accession>A0A0E9NM27</accession>
<comment type="cofactor">
    <cofactor evidence="1 7">
        <name>Zn(2+)</name>
        <dbReference type="ChEBI" id="CHEBI:29105"/>
    </cofactor>
</comment>
<dbReference type="InterPro" id="IPR036291">
    <property type="entry name" value="NAD(P)-bd_dom_sf"/>
</dbReference>
<evidence type="ECO:0000256" key="4">
    <source>
        <dbReference type="ARBA" id="ARBA00022833"/>
    </source>
</evidence>
<dbReference type="GO" id="GO:0004022">
    <property type="term" value="F:alcohol dehydrogenase (NAD+) activity"/>
    <property type="evidence" value="ECO:0007669"/>
    <property type="project" value="TreeGrafter"/>
</dbReference>
<organism evidence="9 10">
    <name type="scientific">Saitoella complicata (strain BCRC 22490 / CBS 7301 / JCM 7358 / NBRC 10748 / NRRL Y-17804)</name>
    <dbReference type="NCBI Taxonomy" id="698492"/>
    <lineage>
        <taxon>Eukaryota</taxon>
        <taxon>Fungi</taxon>
        <taxon>Dikarya</taxon>
        <taxon>Ascomycota</taxon>
        <taxon>Taphrinomycotina</taxon>
        <taxon>Taphrinomycotina incertae sedis</taxon>
        <taxon>Saitoella</taxon>
    </lineage>
</organism>
<dbReference type="PROSITE" id="PS00059">
    <property type="entry name" value="ADH_ZINC"/>
    <property type="match status" value="1"/>
</dbReference>
<dbReference type="PANTHER" id="PTHR42940">
    <property type="entry name" value="ALCOHOL DEHYDROGENASE 1-RELATED"/>
    <property type="match status" value="1"/>
</dbReference>
<dbReference type="Pfam" id="PF00107">
    <property type="entry name" value="ADH_zinc_N"/>
    <property type="match status" value="1"/>
</dbReference>
<comment type="caution">
    <text evidence="9">The sequence shown here is derived from an EMBL/GenBank/DDBJ whole genome shotgun (WGS) entry which is preliminary data.</text>
</comment>
<evidence type="ECO:0000256" key="5">
    <source>
        <dbReference type="ARBA" id="ARBA00023002"/>
    </source>
</evidence>
<protein>
    <recommendedName>
        <fullName evidence="8">Enoyl reductase (ER) domain-containing protein</fullName>
    </recommendedName>
</protein>
<dbReference type="Proteomes" id="UP000033140">
    <property type="component" value="Unassembled WGS sequence"/>
</dbReference>
<evidence type="ECO:0000256" key="3">
    <source>
        <dbReference type="ARBA" id="ARBA00022723"/>
    </source>
</evidence>
<name>A0A0E9NM27_SAICN</name>
<comment type="similarity">
    <text evidence="2 7">Belongs to the zinc-containing alcohol dehydrogenase family.</text>
</comment>
<dbReference type="InterPro" id="IPR002328">
    <property type="entry name" value="ADH_Zn_CS"/>
</dbReference>
<dbReference type="InterPro" id="IPR013149">
    <property type="entry name" value="ADH-like_C"/>
</dbReference>